<dbReference type="Proteomes" id="UP000772434">
    <property type="component" value="Unassembled WGS sequence"/>
</dbReference>
<feature type="compositionally biased region" description="Basic and acidic residues" evidence="1">
    <location>
        <begin position="258"/>
        <end position="270"/>
    </location>
</feature>
<feature type="region of interest" description="Disordered" evidence="1">
    <location>
        <begin position="255"/>
        <end position="277"/>
    </location>
</feature>
<name>A0A9P5UGP6_9AGAR</name>
<comment type="caution">
    <text evidence="2">The sequence shown here is derived from an EMBL/GenBank/DDBJ whole genome shotgun (WGS) entry which is preliminary data.</text>
</comment>
<protein>
    <submittedName>
        <fullName evidence="2">Uncharacterized protein</fullName>
    </submittedName>
</protein>
<organism evidence="2 3">
    <name type="scientific">Rhodocollybia butyracea</name>
    <dbReference type="NCBI Taxonomy" id="206335"/>
    <lineage>
        <taxon>Eukaryota</taxon>
        <taxon>Fungi</taxon>
        <taxon>Dikarya</taxon>
        <taxon>Basidiomycota</taxon>
        <taxon>Agaricomycotina</taxon>
        <taxon>Agaricomycetes</taxon>
        <taxon>Agaricomycetidae</taxon>
        <taxon>Agaricales</taxon>
        <taxon>Marasmiineae</taxon>
        <taxon>Omphalotaceae</taxon>
        <taxon>Rhodocollybia</taxon>
    </lineage>
</organism>
<dbReference type="AlphaFoldDB" id="A0A9P5UGP6"/>
<feature type="compositionally biased region" description="Low complexity" evidence="1">
    <location>
        <begin position="339"/>
        <end position="352"/>
    </location>
</feature>
<accession>A0A9P5UGP6</accession>
<dbReference type="OrthoDB" id="2800708at2759"/>
<gene>
    <name evidence="2" type="ORF">BDP27DRAFT_1311527</name>
</gene>
<evidence type="ECO:0000256" key="1">
    <source>
        <dbReference type="SAM" id="MobiDB-lite"/>
    </source>
</evidence>
<evidence type="ECO:0000313" key="3">
    <source>
        <dbReference type="Proteomes" id="UP000772434"/>
    </source>
</evidence>
<feature type="region of interest" description="Disordered" evidence="1">
    <location>
        <begin position="330"/>
        <end position="354"/>
    </location>
</feature>
<dbReference type="EMBL" id="JADNRY010000003">
    <property type="protein sequence ID" value="KAF9077703.1"/>
    <property type="molecule type" value="Genomic_DNA"/>
</dbReference>
<evidence type="ECO:0000313" key="2">
    <source>
        <dbReference type="EMBL" id="KAF9077703.1"/>
    </source>
</evidence>
<keyword evidence="3" id="KW-1185">Reference proteome</keyword>
<sequence>MGNRDHADLLPEESHEIISRLELQLKTQTARASLLQSRLAATQSALDVERIKYAEDLRAEQIAKNKLQQKLFMYYQHVKNVEEEKDELRGAVMEFLQKVEEPNTKWPQSQISISSLLEPVEPRLLRHRNQDISNEFDHDLMNSAASMIESLVRERDIARNAHQLLLVTARAQIANLQAELAHRDYELEKCISLSSNHHSFQRDPRANSEPLPPLDPVTATKVLQLTSSRHKTLEMGNKHLEKRLEEIRRKAQLADQQIKVKDSEGSHQDQEAEVPEDSDITVRMPLTSPKNFADLIAHFDKEIQNLGSAIQAFAAERNQLWKAVSSSTDISSGAGYEKPSPSISQHISSQSSDRVQRFSERLGLEGGYIASLQREKALIEENIKLAGMLRKSHSLNAPSPLLLSSPPLLHTNVEPEPPREFLDIEDGEVSMELATPLLPTTILRSAPSTAPGTPVHANSPIQSSPVFPEWNPFGEVPSSSPRSLSTEEIGYPEVDERAFRIEHQPTDAGFDQLANELLSTEQQVIESEKAISNLANLVGDLERTSFES</sequence>
<proteinExistence type="predicted"/>
<reference evidence="2" key="1">
    <citation type="submission" date="2020-11" db="EMBL/GenBank/DDBJ databases">
        <authorList>
            <consortium name="DOE Joint Genome Institute"/>
            <person name="Ahrendt S."/>
            <person name="Riley R."/>
            <person name="Andreopoulos W."/>
            <person name="Labutti K."/>
            <person name="Pangilinan J."/>
            <person name="Ruiz-Duenas F.J."/>
            <person name="Barrasa J.M."/>
            <person name="Sanchez-Garcia M."/>
            <person name="Camarero S."/>
            <person name="Miyauchi S."/>
            <person name="Serrano A."/>
            <person name="Linde D."/>
            <person name="Babiker R."/>
            <person name="Drula E."/>
            <person name="Ayuso-Fernandez I."/>
            <person name="Pacheco R."/>
            <person name="Padilla G."/>
            <person name="Ferreira P."/>
            <person name="Barriuso J."/>
            <person name="Kellner H."/>
            <person name="Castanera R."/>
            <person name="Alfaro M."/>
            <person name="Ramirez L."/>
            <person name="Pisabarro A.G."/>
            <person name="Kuo A."/>
            <person name="Tritt A."/>
            <person name="Lipzen A."/>
            <person name="He G."/>
            <person name="Yan M."/>
            <person name="Ng V."/>
            <person name="Cullen D."/>
            <person name="Martin F."/>
            <person name="Rosso M.-N."/>
            <person name="Henrissat B."/>
            <person name="Hibbett D."/>
            <person name="Martinez A.T."/>
            <person name="Grigoriev I.V."/>
        </authorList>
    </citation>
    <scope>NUCLEOTIDE SEQUENCE</scope>
    <source>
        <strain evidence="2">AH 40177</strain>
    </source>
</reference>